<dbReference type="Pfam" id="PF01129">
    <property type="entry name" value="ART"/>
    <property type="match status" value="1"/>
</dbReference>
<evidence type="ECO:0000256" key="3">
    <source>
        <dbReference type="ARBA" id="ARBA00022679"/>
    </source>
</evidence>
<dbReference type="AlphaFoldDB" id="A0A818EYM4"/>
<feature type="repeat" description="NHL" evidence="7">
    <location>
        <begin position="568"/>
        <end position="604"/>
    </location>
</feature>
<dbReference type="Gene3D" id="3.90.176.10">
    <property type="entry name" value="Toxin ADP-ribosyltransferase, Chain A, domain 1"/>
    <property type="match status" value="1"/>
</dbReference>
<dbReference type="Pfam" id="PF01436">
    <property type="entry name" value="NHL"/>
    <property type="match status" value="2"/>
</dbReference>
<dbReference type="Proteomes" id="UP000663838">
    <property type="component" value="Unassembled WGS sequence"/>
</dbReference>
<evidence type="ECO:0000256" key="4">
    <source>
        <dbReference type="ARBA" id="ARBA00022695"/>
    </source>
</evidence>
<reference evidence="9" key="1">
    <citation type="submission" date="2021-02" db="EMBL/GenBank/DDBJ databases">
        <authorList>
            <person name="Nowell W R."/>
        </authorList>
    </citation>
    <scope>NUCLEOTIDE SEQUENCE</scope>
</reference>
<evidence type="ECO:0000256" key="6">
    <source>
        <dbReference type="ARBA" id="ARBA00047597"/>
    </source>
</evidence>
<dbReference type="InterPro" id="IPR000768">
    <property type="entry name" value="ART"/>
</dbReference>
<dbReference type="PROSITE" id="PS51125">
    <property type="entry name" value="NHL"/>
    <property type="match status" value="3"/>
</dbReference>
<name>A0A818EYM4_9BILA</name>
<sequence length="604" mass="67159">MAYSNSNEKHSASRFTDLGVLPKRMLAPIEGYDKSPLVTLEEAVKPLVKIVPKVERNVFIVKQNCQEPEDGLTTDESASIMLYTYESMPHEDSLYVKLNNSLRSEQRKNLVPWFLYLKLVLTALARLPPECSTILRGVKEDLSAEYSKGKTFIWWGFSSCTSSIEVLEDEQFFGQTGNRTLFQIHSTTAKDIKKHSFVPREDEVLLLPARQFQVTSCLDSGNGLHIIQIKELKPPYDLVEAVSVPSPPVQSRKRAQGKSPPIAEAMGGQLAAMQLQPQIKSKCKPYFMNQLDMCYFDVDRDNLIFLVATWAQNGVTIAGGHGKGDATNQLNEPCGLFVDDDQTVVIADWGNHRIIQWKKGDTTKGQVIAGGKGQGNGLNQLNQPTDVLIDKETDSLIICDRGNRRVLRWSRRSGTTQGEVLMDNIGCFGLAMDEQRYLYVSNNEKHEVRRYHLGEKNGTLVAGGNGKGVGLNQLSSPHYISVDRQHSVYVSEHLNARVTKWNEGAKEGIVVAGVQGQGKALAQLNNPSGLFLTESGTFYVTDSWNNRVVRWTPEAKQGTVIVGGNGSGAGANQFDLLRSLSFDRHGNLYVADKDNHRVQRFSIE</sequence>
<gene>
    <name evidence="9" type="ORF">KIK155_LOCUS13481</name>
    <name evidence="10" type="ORF">TOA249_LOCUS5014</name>
</gene>
<dbReference type="InterPro" id="IPR001258">
    <property type="entry name" value="NHL_repeat"/>
</dbReference>
<dbReference type="Proteomes" id="UP000663865">
    <property type="component" value="Unassembled WGS sequence"/>
</dbReference>
<comment type="catalytic activity">
    <reaction evidence="6 8">
        <text>L-arginyl-[protein] + NAD(+) = N(omega)-(ADP-D-ribosyl)-L-arginyl-[protein] + nicotinamide + H(+)</text>
        <dbReference type="Rhea" id="RHEA:19149"/>
        <dbReference type="Rhea" id="RHEA-COMP:10532"/>
        <dbReference type="Rhea" id="RHEA-COMP:15087"/>
        <dbReference type="ChEBI" id="CHEBI:15378"/>
        <dbReference type="ChEBI" id="CHEBI:17154"/>
        <dbReference type="ChEBI" id="CHEBI:29965"/>
        <dbReference type="ChEBI" id="CHEBI:57540"/>
        <dbReference type="ChEBI" id="CHEBI:142554"/>
        <dbReference type="EC" id="2.4.2.31"/>
    </reaction>
</comment>
<evidence type="ECO:0000256" key="2">
    <source>
        <dbReference type="ARBA" id="ARBA00022676"/>
    </source>
</evidence>
<dbReference type="Gene3D" id="2.40.10.500">
    <property type="match status" value="1"/>
</dbReference>
<evidence type="ECO:0000256" key="5">
    <source>
        <dbReference type="ARBA" id="ARBA00022737"/>
    </source>
</evidence>
<dbReference type="EMBL" id="CAJOBS010000198">
    <property type="protein sequence ID" value="CAF4521082.1"/>
    <property type="molecule type" value="Genomic_DNA"/>
</dbReference>
<keyword evidence="8" id="KW-0521">NADP</keyword>
<evidence type="ECO:0000256" key="8">
    <source>
        <dbReference type="RuleBase" id="RU361228"/>
    </source>
</evidence>
<accession>A0A818EYM4</accession>
<dbReference type="SUPFAM" id="SSF56399">
    <property type="entry name" value="ADP-ribosylation"/>
    <property type="match status" value="1"/>
</dbReference>
<keyword evidence="8" id="KW-0520">NAD</keyword>
<feature type="repeat" description="NHL" evidence="7">
    <location>
        <begin position="518"/>
        <end position="554"/>
    </location>
</feature>
<comment type="caution">
    <text evidence="9">The sequence shown here is derived from an EMBL/GenBank/DDBJ whole genome shotgun (WGS) entry which is preliminary data.</text>
</comment>
<evidence type="ECO:0000313" key="9">
    <source>
        <dbReference type="EMBL" id="CAF3466401.1"/>
    </source>
</evidence>
<keyword evidence="2 8" id="KW-0328">Glycosyltransferase</keyword>
<evidence type="ECO:0000256" key="1">
    <source>
        <dbReference type="ARBA" id="ARBA00009558"/>
    </source>
</evidence>
<dbReference type="InterPro" id="IPR011042">
    <property type="entry name" value="6-blade_b-propeller_TolB-like"/>
</dbReference>
<dbReference type="CDD" id="cd05819">
    <property type="entry name" value="NHL"/>
    <property type="match status" value="1"/>
</dbReference>
<dbReference type="EMBL" id="CAJNYV010002268">
    <property type="protein sequence ID" value="CAF3466401.1"/>
    <property type="molecule type" value="Genomic_DNA"/>
</dbReference>
<evidence type="ECO:0000313" key="10">
    <source>
        <dbReference type="EMBL" id="CAF4521082.1"/>
    </source>
</evidence>
<keyword evidence="4" id="KW-0548">Nucleotidyltransferase</keyword>
<dbReference type="GO" id="GO:0106274">
    <property type="term" value="F:NAD+-protein-arginine ADP-ribosyltransferase activity"/>
    <property type="evidence" value="ECO:0007669"/>
    <property type="project" value="UniProtKB-EC"/>
</dbReference>
<evidence type="ECO:0000313" key="11">
    <source>
        <dbReference type="Proteomes" id="UP000663865"/>
    </source>
</evidence>
<protein>
    <recommendedName>
        <fullName evidence="8">NAD(P)(+)--arginine ADP-ribosyltransferase</fullName>
        <ecNumber evidence="8">2.4.2.31</ecNumber>
    </recommendedName>
    <alternativeName>
        <fullName evidence="8">Mono(ADP-ribosyl)transferase</fullName>
    </alternativeName>
</protein>
<feature type="repeat" description="NHL" evidence="7">
    <location>
        <begin position="321"/>
        <end position="360"/>
    </location>
</feature>
<comment type="similarity">
    <text evidence="1 8">Belongs to the Arg-specific ADP-ribosyltransferase family.</text>
</comment>
<organism evidence="9 11">
    <name type="scientific">Rotaria socialis</name>
    <dbReference type="NCBI Taxonomy" id="392032"/>
    <lineage>
        <taxon>Eukaryota</taxon>
        <taxon>Metazoa</taxon>
        <taxon>Spiralia</taxon>
        <taxon>Gnathifera</taxon>
        <taxon>Rotifera</taxon>
        <taxon>Eurotatoria</taxon>
        <taxon>Bdelloidea</taxon>
        <taxon>Philodinida</taxon>
        <taxon>Philodinidae</taxon>
        <taxon>Rotaria</taxon>
    </lineage>
</organism>
<evidence type="ECO:0000256" key="7">
    <source>
        <dbReference type="PROSITE-ProRule" id="PRU00504"/>
    </source>
</evidence>
<proteinExistence type="inferred from homology"/>
<dbReference type="PANTHER" id="PTHR24104">
    <property type="entry name" value="E3 UBIQUITIN-PROTEIN LIGASE NHLRC1-RELATED"/>
    <property type="match status" value="1"/>
</dbReference>
<keyword evidence="5" id="KW-0677">Repeat</keyword>
<keyword evidence="3 8" id="KW-0808">Transferase</keyword>
<dbReference type="Gene3D" id="2.120.10.30">
    <property type="entry name" value="TolB, C-terminal domain"/>
    <property type="match status" value="1"/>
</dbReference>
<dbReference type="EC" id="2.4.2.31" evidence="8"/>
<dbReference type="PROSITE" id="PS51996">
    <property type="entry name" value="TR_MART"/>
    <property type="match status" value="1"/>
</dbReference>
<dbReference type="SUPFAM" id="SSF63825">
    <property type="entry name" value="YWTD domain"/>
    <property type="match status" value="1"/>
</dbReference>
<dbReference type="GO" id="GO:0016779">
    <property type="term" value="F:nucleotidyltransferase activity"/>
    <property type="evidence" value="ECO:0007669"/>
    <property type="project" value="UniProtKB-KW"/>
</dbReference>
<dbReference type="InterPro" id="IPR050952">
    <property type="entry name" value="TRIM-NHL_E3_ligases"/>
</dbReference>